<comment type="subcellular location">
    <subcellularLocation>
        <location evidence="1">Membrane</location>
        <topology evidence="1">Multi-pass membrane protein</topology>
    </subcellularLocation>
</comment>
<evidence type="ECO:0000313" key="12">
    <source>
        <dbReference type="Proteomes" id="UP000015102"/>
    </source>
</evidence>
<keyword evidence="3 10" id="KW-0808">Transferase</keyword>
<evidence type="ECO:0000256" key="10">
    <source>
        <dbReference type="RuleBase" id="RU361115"/>
    </source>
</evidence>
<dbReference type="GO" id="GO:0019367">
    <property type="term" value="P:fatty acid elongation, saturated fatty acid"/>
    <property type="evidence" value="ECO:0007669"/>
    <property type="project" value="TreeGrafter"/>
</dbReference>
<dbReference type="STRING" id="36166.T1GED4"/>
<dbReference type="EMBL" id="CAQQ02129272">
    <property type="status" value="NOT_ANNOTATED_CDS"/>
    <property type="molecule type" value="Genomic_DNA"/>
</dbReference>
<comment type="similarity">
    <text evidence="10">Belongs to the ELO family.</text>
</comment>
<keyword evidence="4 10" id="KW-0812">Transmembrane</keyword>
<dbReference type="Pfam" id="PF01151">
    <property type="entry name" value="ELO"/>
    <property type="match status" value="1"/>
</dbReference>
<dbReference type="EC" id="2.3.1.199" evidence="10"/>
<feature type="transmembrane region" description="Helical" evidence="10">
    <location>
        <begin position="57"/>
        <end position="78"/>
    </location>
</feature>
<evidence type="ECO:0000256" key="5">
    <source>
        <dbReference type="ARBA" id="ARBA00022832"/>
    </source>
</evidence>
<dbReference type="PANTHER" id="PTHR11157:SF164">
    <property type="entry name" value="ELONGATION OF VERY LONG CHAIN FATTY ACIDS PROTEIN"/>
    <property type="match status" value="1"/>
</dbReference>
<keyword evidence="9 10" id="KW-0275">Fatty acid biosynthesis</keyword>
<evidence type="ECO:0000313" key="11">
    <source>
        <dbReference type="EnsemblMetazoa" id="MESCA001695-PA"/>
    </source>
</evidence>
<evidence type="ECO:0000256" key="8">
    <source>
        <dbReference type="ARBA" id="ARBA00023136"/>
    </source>
</evidence>
<keyword evidence="2 10" id="KW-0444">Lipid biosynthesis</keyword>
<dbReference type="PANTHER" id="PTHR11157">
    <property type="entry name" value="FATTY ACID ACYL TRANSFERASE-RELATED"/>
    <property type="match status" value="1"/>
</dbReference>
<keyword evidence="12" id="KW-1185">Reference proteome</keyword>
<accession>T1GED4</accession>
<sequence>MFLYFLKASEMTETVVFALRKKTNQISFLHVFHHSVMVLLVYFAGNTELTRAVYFPFILNSCVHVVMYSYYLAAAVLSKEIVAKLTPVKQLITILQMVQFFFIMLHTVVVRLYFQCQFNHDVFLFIFFISVGVMFYLFYDFYKKTYLKSDKSLKQKKVK</sequence>
<dbReference type="GO" id="GO:0034625">
    <property type="term" value="P:fatty acid elongation, monounsaturated fatty acid"/>
    <property type="evidence" value="ECO:0007669"/>
    <property type="project" value="TreeGrafter"/>
</dbReference>
<reference evidence="11" key="2">
    <citation type="submission" date="2015-06" db="UniProtKB">
        <authorList>
            <consortium name="EnsemblMetazoa"/>
        </authorList>
    </citation>
    <scope>IDENTIFICATION</scope>
</reference>
<keyword evidence="8 10" id="KW-0472">Membrane</keyword>
<evidence type="ECO:0000256" key="2">
    <source>
        <dbReference type="ARBA" id="ARBA00022516"/>
    </source>
</evidence>
<feature type="transmembrane region" description="Helical" evidence="10">
    <location>
        <begin position="90"/>
        <end position="110"/>
    </location>
</feature>
<dbReference type="HOGENOM" id="CLU_048483_4_2_1"/>
<evidence type="ECO:0000256" key="1">
    <source>
        <dbReference type="ARBA" id="ARBA00004141"/>
    </source>
</evidence>
<organism evidence="11 12">
    <name type="scientific">Megaselia scalaris</name>
    <name type="common">Humpbacked fly</name>
    <name type="synonym">Phora scalaris</name>
    <dbReference type="NCBI Taxonomy" id="36166"/>
    <lineage>
        <taxon>Eukaryota</taxon>
        <taxon>Metazoa</taxon>
        <taxon>Ecdysozoa</taxon>
        <taxon>Arthropoda</taxon>
        <taxon>Hexapoda</taxon>
        <taxon>Insecta</taxon>
        <taxon>Pterygota</taxon>
        <taxon>Neoptera</taxon>
        <taxon>Endopterygota</taxon>
        <taxon>Diptera</taxon>
        <taxon>Brachycera</taxon>
        <taxon>Muscomorpha</taxon>
        <taxon>Platypezoidea</taxon>
        <taxon>Phoridae</taxon>
        <taxon>Megaseliini</taxon>
        <taxon>Megaselia</taxon>
    </lineage>
</organism>
<keyword evidence="5 10" id="KW-0276">Fatty acid metabolism</keyword>
<evidence type="ECO:0000256" key="4">
    <source>
        <dbReference type="ARBA" id="ARBA00022692"/>
    </source>
</evidence>
<dbReference type="GO" id="GO:0009922">
    <property type="term" value="F:fatty acid elongase activity"/>
    <property type="evidence" value="ECO:0007669"/>
    <property type="project" value="UniProtKB-EC"/>
</dbReference>
<evidence type="ECO:0000256" key="6">
    <source>
        <dbReference type="ARBA" id="ARBA00022989"/>
    </source>
</evidence>
<comment type="catalytic activity">
    <reaction evidence="10">
        <text>a very-long-chain acyl-CoA + malonyl-CoA + H(+) = a very-long-chain 3-oxoacyl-CoA + CO2 + CoA</text>
        <dbReference type="Rhea" id="RHEA:32727"/>
        <dbReference type="ChEBI" id="CHEBI:15378"/>
        <dbReference type="ChEBI" id="CHEBI:16526"/>
        <dbReference type="ChEBI" id="CHEBI:57287"/>
        <dbReference type="ChEBI" id="CHEBI:57384"/>
        <dbReference type="ChEBI" id="CHEBI:90725"/>
        <dbReference type="ChEBI" id="CHEBI:90736"/>
        <dbReference type="EC" id="2.3.1.199"/>
    </reaction>
</comment>
<dbReference type="Proteomes" id="UP000015102">
    <property type="component" value="Unassembled WGS sequence"/>
</dbReference>
<dbReference type="InterPro" id="IPR030457">
    <property type="entry name" value="ELO_CS"/>
</dbReference>
<keyword evidence="7 10" id="KW-0443">Lipid metabolism</keyword>
<evidence type="ECO:0000256" key="9">
    <source>
        <dbReference type="ARBA" id="ARBA00023160"/>
    </source>
</evidence>
<reference evidence="12" key="1">
    <citation type="submission" date="2013-02" db="EMBL/GenBank/DDBJ databases">
        <authorList>
            <person name="Hughes D."/>
        </authorList>
    </citation>
    <scope>NUCLEOTIDE SEQUENCE</scope>
    <source>
        <strain>Durham</strain>
        <strain evidence="12">NC isolate 2 -- Noor lab</strain>
    </source>
</reference>
<keyword evidence="6 10" id="KW-1133">Transmembrane helix</keyword>
<name>T1GED4_MEGSC</name>
<dbReference type="GO" id="GO:0042761">
    <property type="term" value="P:very long-chain fatty acid biosynthetic process"/>
    <property type="evidence" value="ECO:0007669"/>
    <property type="project" value="TreeGrafter"/>
</dbReference>
<dbReference type="OMA" id="CNTRISF"/>
<dbReference type="GO" id="GO:0030148">
    <property type="term" value="P:sphingolipid biosynthetic process"/>
    <property type="evidence" value="ECO:0007669"/>
    <property type="project" value="TreeGrafter"/>
</dbReference>
<feature type="transmembrane region" description="Helical" evidence="10">
    <location>
        <begin position="122"/>
        <end position="142"/>
    </location>
</feature>
<dbReference type="GO" id="GO:0005789">
    <property type="term" value="C:endoplasmic reticulum membrane"/>
    <property type="evidence" value="ECO:0007669"/>
    <property type="project" value="TreeGrafter"/>
</dbReference>
<evidence type="ECO:0000256" key="7">
    <source>
        <dbReference type="ARBA" id="ARBA00023098"/>
    </source>
</evidence>
<dbReference type="AlphaFoldDB" id="T1GED4"/>
<evidence type="ECO:0000256" key="3">
    <source>
        <dbReference type="ARBA" id="ARBA00022679"/>
    </source>
</evidence>
<feature type="transmembrane region" description="Helical" evidence="10">
    <location>
        <begin position="26"/>
        <end position="45"/>
    </location>
</feature>
<dbReference type="InterPro" id="IPR002076">
    <property type="entry name" value="ELO_fam"/>
</dbReference>
<dbReference type="PROSITE" id="PS01188">
    <property type="entry name" value="ELO"/>
    <property type="match status" value="1"/>
</dbReference>
<protein>
    <recommendedName>
        <fullName evidence="10">Elongation of very long chain fatty acids protein</fullName>
        <ecNumber evidence="10">2.3.1.199</ecNumber>
    </recommendedName>
    <alternativeName>
        <fullName evidence="10">Very-long-chain 3-oxoacyl-CoA synthase</fullName>
    </alternativeName>
</protein>
<proteinExistence type="inferred from homology"/>
<dbReference type="EnsemblMetazoa" id="MESCA001695-RA">
    <property type="protein sequence ID" value="MESCA001695-PA"/>
    <property type="gene ID" value="MESCA001695"/>
</dbReference>
<comment type="caution">
    <text evidence="10">Lacks conserved residue(s) required for the propagation of feature annotation.</text>
</comment>
<dbReference type="GO" id="GO:0034626">
    <property type="term" value="P:fatty acid elongation, polyunsaturated fatty acid"/>
    <property type="evidence" value="ECO:0007669"/>
    <property type="project" value="TreeGrafter"/>
</dbReference>